<dbReference type="EMBL" id="CP039692">
    <property type="protein sequence ID" value="QCJ00172.1"/>
    <property type="molecule type" value="Genomic_DNA"/>
</dbReference>
<organism evidence="1 3">
    <name type="scientific">Agrobacterium larrymoorei</name>
    <dbReference type="NCBI Taxonomy" id="160699"/>
    <lineage>
        <taxon>Bacteria</taxon>
        <taxon>Pseudomonadati</taxon>
        <taxon>Pseudomonadota</taxon>
        <taxon>Alphaproteobacteria</taxon>
        <taxon>Hyphomicrobiales</taxon>
        <taxon>Rhizobiaceae</taxon>
        <taxon>Rhizobium/Agrobacterium group</taxon>
        <taxon>Agrobacterium</taxon>
    </lineage>
</organism>
<dbReference type="AlphaFoldDB" id="A0A4D7DTG2"/>
<gene>
    <name evidence="1" type="ORF">CFBP5473_19790</name>
    <name evidence="2" type="ORF">J5285_18565</name>
</gene>
<sequence>MPVNDRLTIAVFGKSDAVTTEIVSSWSEIAIDLMGPYSATDGSGHDWNFASAIIDVRYGPELMLPLMDELEAKAIPYIFFVPLNAVGSEQGPFVLSTAREDMRHILAALSAQERGTTH</sequence>
<protein>
    <submittedName>
        <fullName evidence="1">Uncharacterized protein</fullName>
    </submittedName>
</protein>
<dbReference type="STRING" id="1367849.GCA_000518585_03791"/>
<evidence type="ECO:0000313" key="3">
    <source>
        <dbReference type="Proteomes" id="UP000298545"/>
    </source>
</evidence>
<dbReference type="EMBL" id="CP072168">
    <property type="protein sequence ID" value="QYA09386.1"/>
    <property type="molecule type" value="Genomic_DNA"/>
</dbReference>
<dbReference type="KEGG" id="alf:CFBP5473_19790"/>
<dbReference type="Proteomes" id="UP000826513">
    <property type="component" value="Chromosome 2"/>
</dbReference>
<dbReference type="Proteomes" id="UP000298545">
    <property type="component" value="Chromosome linear"/>
</dbReference>
<dbReference type="RefSeq" id="WP_027676370.1">
    <property type="nucleotide sequence ID" value="NZ_CP039692.1"/>
</dbReference>
<evidence type="ECO:0000313" key="1">
    <source>
        <dbReference type="EMBL" id="QCJ00172.1"/>
    </source>
</evidence>
<reference evidence="2 4" key="2">
    <citation type="submission" date="2021-03" db="EMBL/GenBank/DDBJ databases">
        <title>Rapid diversification of plasmids in a genus of pathogenic and nitrogen fixing bacteria.</title>
        <authorList>
            <person name="Weisberg A.J."/>
            <person name="Miller M."/>
            <person name="Ream W."/>
            <person name="Grunwald N.J."/>
            <person name="Chang J.H."/>
        </authorList>
    </citation>
    <scope>NUCLEOTIDE SEQUENCE [LARGE SCALE GENOMIC DNA]</scope>
    <source>
        <strain evidence="2 4">AF3.44</strain>
    </source>
</reference>
<keyword evidence="4" id="KW-1185">Reference proteome</keyword>
<name>A0A4D7DTG2_9HYPH</name>
<evidence type="ECO:0000313" key="2">
    <source>
        <dbReference type="EMBL" id="QYA09386.1"/>
    </source>
</evidence>
<accession>A0A4D7DTG2</accession>
<evidence type="ECO:0000313" key="4">
    <source>
        <dbReference type="Proteomes" id="UP000826513"/>
    </source>
</evidence>
<proteinExistence type="predicted"/>
<reference evidence="1 3" key="1">
    <citation type="submission" date="2019-04" db="EMBL/GenBank/DDBJ databases">
        <title>Complete genome sequence of Agrobacterium larrymoorei CFBP5473.</title>
        <authorList>
            <person name="Haryono M."/>
            <person name="Chou L."/>
            <person name="Lin Y.-C."/>
            <person name="Lai E.-M."/>
            <person name="Kuo C.-H."/>
        </authorList>
    </citation>
    <scope>NUCLEOTIDE SEQUENCE [LARGE SCALE GENOMIC DNA]</scope>
    <source>
        <strain evidence="1 3">CFBP5473</strain>
    </source>
</reference>